<organism evidence="2 3">
    <name type="scientific">Stakelama tenebrarum</name>
    <dbReference type="NCBI Taxonomy" id="2711215"/>
    <lineage>
        <taxon>Bacteria</taxon>
        <taxon>Pseudomonadati</taxon>
        <taxon>Pseudomonadota</taxon>
        <taxon>Alphaproteobacteria</taxon>
        <taxon>Sphingomonadales</taxon>
        <taxon>Sphingomonadaceae</taxon>
        <taxon>Stakelama</taxon>
    </lineage>
</organism>
<evidence type="ECO:0000313" key="2">
    <source>
        <dbReference type="EMBL" id="QIG79218.1"/>
    </source>
</evidence>
<feature type="compositionally biased region" description="Basic and acidic residues" evidence="1">
    <location>
        <begin position="247"/>
        <end position="272"/>
    </location>
</feature>
<evidence type="ECO:0000256" key="1">
    <source>
        <dbReference type="SAM" id="MobiDB-lite"/>
    </source>
</evidence>
<proteinExistence type="predicted"/>
<evidence type="ECO:0000313" key="3">
    <source>
        <dbReference type="Proteomes" id="UP000501568"/>
    </source>
</evidence>
<dbReference type="Proteomes" id="UP000501568">
    <property type="component" value="Chromosome"/>
</dbReference>
<keyword evidence="3" id="KW-1185">Reference proteome</keyword>
<feature type="compositionally biased region" description="Basic and acidic residues" evidence="1">
    <location>
        <begin position="301"/>
        <end position="317"/>
    </location>
</feature>
<sequence>MARRRLSAIHAATMGAALVLGGCTYATGYSGYSAPAAGPWLQDIGYGGYAWIDRADALADAFGDAPPDFSFAFDGGYPWAWQTADGYWMVVEPAGGGLRSYFFEPGEWAPFLVRDFDYAFAYDRGRPVAVYDRYGRMLSPGEAEPLRSLAYADLARGRRIHDAMGGSGGGGWYKPGYTQWAEFSLFFYSTRAQWDSGWQRQPGWAQYRRTRTDRDRFEAERRRRRDASERWRHWREGGRQGPPPGRGDGHDRPGRDQRPDRPERPDRPDRPPRPTPAPAPAPTPRATPDPQAAEGPVGRRPVRDRPDRPEMAEDRPMTPRPGTQPPQREAPRPDRPPRTLPHRADERPVRQRPPRPERAEDRPSNPRPQPGRIDVPNPPPVQTDARPGQQRPTPPERVEDRSAAPPRAQPAPTPARPTRAQPAPRPAPRATPVPTPPRAAPAPTPSPSPGARPQRRPSQLRDARPTESESDDD</sequence>
<feature type="compositionally biased region" description="Basic and acidic residues" evidence="1">
    <location>
        <begin position="329"/>
        <end position="364"/>
    </location>
</feature>
<feature type="compositionally biased region" description="Low complexity" evidence="1">
    <location>
        <begin position="288"/>
        <end position="299"/>
    </location>
</feature>
<feature type="compositionally biased region" description="Basic and acidic residues" evidence="1">
    <location>
        <begin position="210"/>
        <end position="238"/>
    </location>
</feature>
<accession>A0A6G6Y3C2</accession>
<feature type="region of interest" description="Disordered" evidence="1">
    <location>
        <begin position="206"/>
        <end position="473"/>
    </location>
</feature>
<gene>
    <name evidence="2" type="ORF">G5C33_05035</name>
</gene>
<reference evidence="2 3" key="1">
    <citation type="submission" date="2020-02" db="EMBL/GenBank/DDBJ databases">
        <authorList>
            <person name="Zheng R.K."/>
            <person name="Sun C.M."/>
        </authorList>
    </citation>
    <scope>NUCLEOTIDE SEQUENCE [LARGE SCALE GENOMIC DNA]</scope>
    <source>
        <strain evidence="3">zrk23</strain>
    </source>
</reference>
<dbReference type="PROSITE" id="PS51257">
    <property type="entry name" value="PROKAR_LIPOPROTEIN"/>
    <property type="match status" value="1"/>
</dbReference>
<dbReference type="RefSeq" id="WP_165326219.1">
    <property type="nucleotide sequence ID" value="NZ_CP049109.1"/>
</dbReference>
<dbReference type="AlphaFoldDB" id="A0A6G6Y3C2"/>
<name>A0A6G6Y3C2_9SPHN</name>
<feature type="compositionally biased region" description="Pro residues" evidence="1">
    <location>
        <begin position="273"/>
        <end position="287"/>
    </location>
</feature>
<dbReference type="EMBL" id="CP049109">
    <property type="protein sequence ID" value="QIG79218.1"/>
    <property type="molecule type" value="Genomic_DNA"/>
</dbReference>
<dbReference type="KEGG" id="spzr:G5C33_05035"/>
<protein>
    <submittedName>
        <fullName evidence="2">Uncharacterized protein</fullName>
    </submittedName>
</protein>
<feature type="compositionally biased region" description="Pro residues" evidence="1">
    <location>
        <begin position="423"/>
        <end position="450"/>
    </location>
</feature>